<dbReference type="PANTHER" id="PTHR30126">
    <property type="entry name" value="HTH-TYPE TRANSCRIPTIONAL REGULATOR"/>
    <property type="match status" value="1"/>
</dbReference>
<evidence type="ECO:0000259" key="5">
    <source>
        <dbReference type="PROSITE" id="PS50931"/>
    </source>
</evidence>
<dbReference type="InterPro" id="IPR005119">
    <property type="entry name" value="LysR_subst-bd"/>
</dbReference>
<evidence type="ECO:0000313" key="7">
    <source>
        <dbReference type="Proteomes" id="UP001595998"/>
    </source>
</evidence>
<dbReference type="InterPro" id="IPR036388">
    <property type="entry name" value="WH-like_DNA-bd_sf"/>
</dbReference>
<dbReference type="RefSeq" id="WP_380036480.1">
    <property type="nucleotide sequence ID" value="NZ_JBHSEH010000004.1"/>
</dbReference>
<dbReference type="InterPro" id="IPR000847">
    <property type="entry name" value="LysR_HTH_N"/>
</dbReference>
<evidence type="ECO:0000256" key="2">
    <source>
        <dbReference type="ARBA" id="ARBA00023015"/>
    </source>
</evidence>
<evidence type="ECO:0000313" key="6">
    <source>
        <dbReference type="EMBL" id="MFC4425277.1"/>
    </source>
</evidence>
<dbReference type="Gene3D" id="1.10.10.10">
    <property type="entry name" value="Winged helix-like DNA-binding domain superfamily/Winged helix DNA-binding domain"/>
    <property type="match status" value="1"/>
</dbReference>
<name>A0ABV8XKM7_9DEIO</name>
<organism evidence="6 7">
    <name type="scientific">Deinococcus navajonensis</name>
    <dbReference type="NCBI Taxonomy" id="309884"/>
    <lineage>
        <taxon>Bacteria</taxon>
        <taxon>Thermotogati</taxon>
        <taxon>Deinococcota</taxon>
        <taxon>Deinococci</taxon>
        <taxon>Deinococcales</taxon>
        <taxon>Deinococcaceae</taxon>
        <taxon>Deinococcus</taxon>
    </lineage>
</organism>
<evidence type="ECO:0000256" key="4">
    <source>
        <dbReference type="ARBA" id="ARBA00023163"/>
    </source>
</evidence>
<dbReference type="PROSITE" id="PS50931">
    <property type="entry name" value="HTH_LYSR"/>
    <property type="match status" value="1"/>
</dbReference>
<evidence type="ECO:0000256" key="3">
    <source>
        <dbReference type="ARBA" id="ARBA00023125"/>
    </source>
</evidence>
<dbReference type="Pfam" id="PF03466">
    <property type="entry name" value="LysR_substrate"/>
    <property type="match status" value="1"/>
</dbReference>
<evidence type="ECO:0000256" key="1">
    <source>
        <dbReference type="ARBA" id="ARBA00009437"/>
    </source>
</evidence>
<dbReference type="PRINTS" id="PR00039">
    <property type="entry name" value="HTHLYSR"/>
</dbReference>
<proteinExistence type="inferred from homology"/>
<dbReference type="InterPro" id="IPR036390">
    <property type="entry name" value="WH_DNA-bd_sf"/>
</dbReference>
<sequence>MRLDPDYLVTFSVVAEYGNISRAAEALRLSQPAVSGQLKALQDLVGERLYTRTAYGITLTDAGQDLLGYARVIATTLSGAAEHLRTRQARTRPLRLGLSWTLSGQAVNLVSGAHSAGHEVRVTSGHSVSLMESVASGALDAALIVQPAGPFPAGLEGHRFSAEDLCLLVPAGHPLEDRGSTPLLAAAQEVFLWPMVGSTVARHAERLLSEATVLPEVQFELGSLTAVREAVGHGLGVTILPPSVARLEIEAGQVSPVLIEALNVTVSYVVVVPSDVVVRPEARRLLDLVLQSRKSGRR</sequence>
<dbReference type="Pfam" id="PF00126">
    <property type="entry name" value="HTH_1"/>
    <property type="match status" value="1"/>
</dbReference>
<protein>
    <submittedName>
        <fullName evidence="6">LysR family transcriptional regulator</fullName>
    </submittedName>
</protein>
<reference evidence="7" key="1">
    <citation type="journal article" date="2019" name="Int. J. Syst. Evol. Microbiol.">
        <title>The Global Catalogue of Microorganisms (GCM) 10K type strain sequencing project: providing services to taxonomists for standard genome sequencing and annotation.</title>
        <authorList>
            <consortium name="The Broad Institute Genomics Platform"/>
            <consortium name="The Broad Institute Genome Sequencing Center for Infectious Disease"/>
            <person name="Wu L."/>
            <person name="Ma J."/>
        </authorList>
    </citation>
    <scope>NUCLEOTIDE SEQUENCE [LARGE SCALE GENOMIC DNA]</scope>
    <source>
        <strain evidence="7">CCUG 56029</strain>
    </source>
</reference>
<dbReference type="CDD" id="cd05466">
    <property type="entry name" value="PBP2_LTTR_substrate"/>
    <property type="match status" value="1"/>
</dbReference>
<accession>A0ABV8XKM7</accession>
<comment type="similarity">
    <text evidence="1">Belongs to the LysR transcriptional regulatory family.</text>
</comment>
<dbReference type="SUPFAM" id="SSF53850">
    <property type="entry name" value="Periplasmic binding protein-like II"/>
    <property type="match status" value="1"/>
</dbReference>
<dbReference type="Gene3D" id="3.40.190.290">
    <property type="match status" value="1"/>
</dbReference>
<dbReference type="Proteomes" id="UP001595998">
    <property type="component" value="Unassembled WGS sequence"/>
</dbReference>
<feature type="domain" description="HTH lysR-type" evidence="5">
    <location>
        <begin position="3"/>
        <end position="60"/>
    </location>
</feature>
<comment type="caution">
    <text evidence="6">The sequence shown here is derived from an EMBL/GenBank/DDBJ whole genome shotgun (WGS) entry which is preliminary data.</text>
</comment>
<keyword evidence="3" id="KW-0238">DNA-binding</keyword>
<gene>
    <name evidence="6" type="ORF">ACFOZ9_03565</name>
</gene>
<keyword evidence="4" id="KW-0804">Transcription</keyword>
<keyword evidence="7" id="KW-1185">Reference proteome</keyword>
<keyword evidence="2" id="KW-0805">Transcription regulation</keyword>
<dbReference type="SUPFAM" id="SSF46785">
    <property type="entry name" value="Winged helix' DNA-binding domain"/>
    <property type="match status" value="1"/>
</dbReference>
<dbReference type="PANTHER" id="PTHR30126:SF97">
    <property type="entry name" value="HTH-TYPE TRANSCRIPTIONAL REGULATOR ABGR"/>
    <property type="match status" value="1"/>
</dbReference>
<dbReference type="EMBL" id="JBHSEH010000004">
    <property type="protein sequence ID" value="MFC4425277.1"/>
    <property type="molecule type" value="Genomic_DNA"/>
</dbReference>